<protein>
    <submittedName>
        <fullName evidence="2">Uncharacterized protein</fullName>
    </submittedName>
</protein>
<keyword evidence="1" id="KW-0812">Transmembrane</keyword>
<keyword evidence="1" id="KW-0472">Membrane</keyword>
<evidence type="ECO:0000256" key="1">
    <source>
        <dbReference type="SAM" id="Phobius"/>
    </source>
</evidence>
<dbReference type="Proteomes" id="UP000823485">
    <property type="component" value="Unassembled WGS sequence"/>
</dbReference>
<sequence>MFKLIKNEWIKVKSEKVILVIVVLSLIPLLMNFANFAINNKDISLDSGLYLASKKCMKWHLKMHATCRLQLLLY</sequence>
<keyword evidence="1" id="KW-1133">Transmembrane helix</keyword>
<organism evidence="2 3">
    <name type="scientific">Siminovitchia thermophila</name>
    <dbReference type="NCBI Taxonomy" id="1245522"/>
    <lineage>
        <taxon>Bacteria</taxon>
        <taxon>Bacillati</taxon>
        <taxon>Bacillota</taxon>
        <taxon>Bacilli</taxon>
        <taxon>Bacillales</taxon>
        <taxon>Bacillaceae</taxon>
        <taxon>Siminovitchia</taxon>
    </lineage>
</organism>
<evidence type="ECO:0000313" key="2">
    <source>
        <dbReference type="EMBL" id="MBM7717654.1"/>
    </source>
</evidence>
<name>A0ABS2REP5_9BACI</name>
<gene>
    <name evidence="2" type="ORF">JOC94_004685</name>
</gene>
<feature type="transmembrane region" description="Helical" evidence="1">
    <location>
        <begin position="17"/>
        <end position="38"/>
    </location>
</feature>
<comment type="caution">
    <text evidence="2">The sequence shown here is derived from an EMBL/GenBank/DDBJ whole genome shotgun (WGS) entry which is preliminary data.</text>
</comment>
<evidence type="ECO:0000313" key="3">
    <source>
        <dbReference type="Proteomes" id="UP000823485"/>
    </source>
</evidence>
<keyword evidence="3" id="KW-1185">Reference proteome</keyword>
<dbReference type="EMBL" id="JAFBFH010000063">
    <property type="protein sequence ID" value="MBM7717654.1"/>
    <property type="molecule type" value="Genomic_DNA"/>
</dbReference>
<reference evidence="2 3" key="1">
    <citation type="submission" date="2021-01" db="EMBL/GenBank/DDBJ databases">
        <title>Genomic Encyclopedia of Type Strains, Phase IV (KMG-IV): sequencing the most valuable type-strain genomes for metagenomic binning, comparative biology and taxonomic classification.</title>
        <authorList>
            <person name="Goeker M."/>
        </authorList>
    </citation>
    <scope>NUCLEOTIDE SEQUENCE [LARGE SCALE GENOMIC DNA]</scope>
    <source>
        <strain evidence="2 3">DSM 105453</strain>
    </source>
</reference>
<accession>A0ABS2REP5</accession>
<proteinExistence type="predicted"/>